<evidence type="ECO:0000256" key="1">
    <source>
        <dbReference type="SAM" id="SignalP"/>
    </source>
</evidence>
<organism evidence="2">
    <name type="scientific">Rosellinia necatrix</name>
    <name type="common">White root-rot fungus</name>
    <dbReference type="NCBI Taxonomy" id="77044"/>
    <lineage>
        <taxon>Eukaryota</taxon>
        <taxon>Fungi</taxon>
        <taxon>Dikarya</taxon>
        <taxon>Ascomycota</taxon>
        <taxon>Pezizomycotina</taxon>
        <taxon>Sordariomycetes</taxon>
        <taxon>Xylariomycetidae</taxon>
        <taxon>Xylariales</taxon>
        <taxon>Xylariaceae</taxon>
        <taxon>Rosellinia</taxon>
    </lineage>
</organism>
<gene>
    <name evidence="2" type="ORF">SAMD00023353_11300130</name>
</gene>
<dbReference type="Proteomes" id="UP000054516">
    <property type="component" value="Unassembled WGS sequence"/>
</dbReference>
<proteinExistence type="predicted"/>
<dbReference type="OrthoDB" id="4779054at2759"/>
<name>A0A1W2TX29_ROSNE</name>
<feature type="chain" id="PRO_5010746440" evidence="1">
    <location>
        <begin position="25"/>
        <end position="172"/>
    </location>
</feature>
<evidence type="ECO:0000313" key="3">
    <source>
        <dbReference type="Proteomes" id="UP000054516"/>
    </source>
</evidence>
<dbReference type="AlphaFoldDB" id="A0A1W2TX29"/>
<feature type="signal peptide" evidence="1">
    <location>
        <begin position="1"/>
        <end position="24"/>
    </location>
</feature>
<reference evidence="2" key="1">
    <citation type="submission" date="2016-03" db="EMBL/GenBank/DDBJ databases">
        <title>Draft genome sequence of Rosellinia necatrix.</title>
        <authorList>
            <person name="Kanematsu S."/>
        </authorList>
    </citation>
    <scope>NUCLEOTIDE SEQUENCE [LARGE SCALE GENOMIC DNA]</scope>
    <source>
        <strain evidence="2">W97</strain>
    </source>
</reference>
<keyword evidence="3" id="KW-1185">Reference proteome</keyword>
<dbReference type="EMBL" id="DF977558">
    <property type="protein sequence ID" value="GAP93258.1"/>
    <property type="molecule type" value="Genomic_DNA"/>
</dbReference>
<protein>
    <submittedName>
        <fullName evidence="2">Uncharacterized protein</fullName>
    </submittedName>
</protein>
<evidence type="ECO:0000313" key="2">
    <source>
        <dbReference type="EMBL" id="GAP93258.1"/>
    </source>
</evidence>
<keyword evidence="1" id="KW-0732">Signal</keyword>
<accession>A0A1W2TX29</accession>
<sequence length="172" mass="18793">MANFFLKFLSALAIGAVAVQAAAAAAVPQDDEAALRPTRIPSMPAEVKMAAAAAEPTSTVGPTIHITSEIPVNTVLDEGSVFSLTWEDNGRTDSFVFEVFSFIIGNDTVPTETTIISPEVPFADLSYNWTVKAQPGRESLDYVYRFGVLYDKNGNLYFQQTYLRVFQINTDV</sequence>